<dbReference type="EMBL" id="MCOG01000311">
    <property type="protein sequence ID" value="ORY19651.1"/>
    <property type="molecule type" value="Genomic_DNA"/>
</dbReference>
<evidence type="ECO:0000313" key="2">
    <source>
        <dbReference type="Proteomes" id="UP000193920"/>
    </source>
</evidence>
<proteinExistence type="predicted"/>
<evidence type="ECO:0008006" key="3">
    <source>
        <dbReference type="Google" id="ProtNLM"/>
    </source>
</evidence>
<reference evidence="1 2" key="1">
    <citation type="submission" date="2016-08" db="EMBL/GenBank/DDBJ databases">
        <title>A Parts List for Fungal Cellulosomes Revealed by Comparative Genomics.</title>
        <authorList>
            <consortium name="DOE Joint Genome Institute"/>
            <person name="Haitjema C.H."/>
            <person name="Gilmore S.P."/>
            <person name="Henske J.K."/>
            <person name="Solomon K.V."/>
            <person name="De Groot R."/>
            <person name="Kuo A."/>
            <person name="Mondo S.J."/>
            <person name="Salamov A.A."/>
            <person name="Labutti K."/>
            <person name="Zhao Z."/>
            <person name="Chiniquy J."/>
            <person name="Barry K."/>
            <person name="Brewer H.M."/>
            <person name="Purvine S.O."/>
            <person name="Wright A.T."/>
            <person name="Boxma B."/>
            <person name="Van Alen T."/>
            <person name="Hackstein J.H."/>
            <person name="Baker S.E."/>
            <person name="Grigoriev I.V."/>
            <person name="O'Malley M.A."/>
        </authorList>
    </citation>
    <scope>NUCLEOTIDE SEQUENCE [LARGE SCALE GENOMIC DNA]</scope>
    <source>
        <strain evidence="1 2">G1</strain>
    </source>
</reference>
<dbReference type="AlphaFoldDB" id="A0A1Y2AAX3"/>
<evidence type="ECO:0000313" key="1">
    <source>
        <dbReference type="EMBL" id="ORY19651.1"/>
    </source>
</evidence>
<dbReference type="InterPro" id="IPR027417">
    <property type="entry name" value="P-loop_NTPase"/>
</dbReference>
<name>A0A1Y2AAX3_9FUNG</name>
<sequence>MNMKIINGFNTSAEELCKRKKVYWIQGPSGIGKSKLAYDIIKFCNKKNNNEHESLSAIFGKGYQIQIFEKSNIVLFDNFMKGCCTPKTLINLVQNKRPLKAKFGRKFSNFNIIMICSCYRINEIFPTVKKERRKMWEDYIEVIDFYN</sequence>
<comment type="caution">
    <text evidence="1">The sequence shown here is derived from an EMBL/GenBank/DDBJ whole genome shotgun (WGS) entry which is preliminary data.</text>
</comment>
<gene>
    <name evidence="1" type="ORF">LY90DRAFT_164564</name>
</gene>
<keyword evidence="2" id="KW-1185">Reference proteome</keyword>
<dbReference type="Proteomes" id="UP000193920">
    <property type="component" value="Unassembled WGS sequence"/>
</dbReference>
<dbReference type="SUPFAM" id="SSF52540">
    <property type="entry name" value="P-loop containing nucleoside triphosphate hydrolases"/>
    <property type="match status" value="1"/>
</dbReference>
<organism evidence="1 2">
    <name type="scientific">Neocallimastix californiae</name>
    <dbReference type="NCBI Taxonomy" id="1754190"/>
    <lineage>
        <taxon>Eukaryota</taxon>
        <taxon>Fungi</taxon>
        <taxon>Fungi incertae sedis</taxon>
        <taxon>Chytridiomycota</taxon>
        <taxon>Chytridiomycota incertae sedis</taxon>
        <taxon>Neocallimastigomycetes</taxon>
        <taxon>Neocallimastigales</taxon>
        <taxon>Neocallimastigaceae</taxon>
        <taxon>Neocallimastix</taxon>
    </lineage>
</organism>
<protein>
    <recommendedName>
        <fullName evidence="3">Helicase superfamily 3 single-stranded DNA/RNA virus domain-containing protein</fullName>
    </recommendedName>
</protein>
<accession>A0A1Y2AAX3</accession>